<dbReference type="AlphaFoldDB" id="A0A1J7GM54"/>
<feature type="domain" description="HD" evidence="9">
    <location>
        <begin position="171"/>
        <end position="278"/>
    </location>
</feature>
<dbReference type="InterPro" id="IPR006674">
    <property type="entry name" value="HD_domain"/>
</dbReference>
<name>A0A1J7GM54_LUPAN</name>
<evidence type="ECO:0000313" key="12">
    <source>
        <dbReference type="Proteomes" id="UP000188354"/>
    </source>
</evidence>
<evidence type="ECO:0000256" key="7">
    <source>
        <dbReference type="ARBA" id="ARBA00082153"/>
    </source>
</evidence>
<feature type="domain" description="TGS" evidence="10">
    <location>
        <begin position="528"/>
        <end position="589"/>
    </location>
</feature>
<evidence type="ECO:0000256" key="3">
    <source>
        <dbReference type="ARBA" id="ARBA00023016"/>
    </source>
</evidence>
<proteinExistence type="inferred from homology"/>
<evidence type="ECO:0000259" key="9">
    <source>
        <dbReference type="PROSITE" id="PS51831"/>
    </source>
</evidence>
<feature type="region of interest" description="Disordered" evidence="8">
    <location>
        <begin position="641"/>
        <end position="663"/>
    </location>
</feature>
<dbReference type="Gene3D" id="3.30.70.260">
    <property type="match status" value="1"/>
</dbReference>
<dbReference type="Gene3D" id="3.30.460.10">
    <property type="entry name" value="Beta Polymerase, domain 2"/>
    <property type="match status" value="1"/>
</dbReference>
<dbReference type="CDD" id="cd00077">
    <property type="entry name" value="HDc"/>
    <property type="match status" value="1"/>
</dbReference>
<dbReference type="PROSITE" id="PS51831">
    <property type="entry name" value="HD"/>
    <property type="match status" value="1"/>
</dbReference>
<dbReference type="CDD" id="cd01668">
    <property type="entry name" value="TGS_RSH"/>
    <property type="match status" value="1"/>
</dbReference>
<dbReference type="PANTHER" id="PTHR43061:SF1">
    <property type="entry name" value="GTP DIPHOSPHOKINASE RSH1, CHLOROPLASTIC-RELATED"/>
    <property type="match status" value="1"/>
</dbReference>
<evidence type="ECO:0000256" key="6">
    <source>
        <dbReference type="ARBA" id="ARBA00075768"/>
    </source>
</evidence>
<dbReference type="FunFam" id="3.10.20.30:FF:000002">
    <property type="entry name" value="GTP pyrophosphokinase (RelA/SpoT)"/>
    <property type="match status" value="1"/>
</dbReference>
<evidence type="ECO:0000256" key="1">
    <source>
        <dbReference type="ARBA" id="ARBA00007476"/>
    </source>
</evidence>
<dbReference type="SUPFAM" id="SSF81271">
    <property type="entry name" value="TGS-like"/>
    <property type="match status" value="1"/>
</dbReference>
<protein>
    <recommendedName>
        <fullName evidence="5">Putative GTP diphosphokinase RSH1, chloroplastic</fullName>
        <ecNumber evidence="2">2.7.6.5</ecNumber>
    </recommendedName>
    <alternativeName>
        <fullName evidence="6">RelA/SpoT homolog 1</fullName>
    </alternativeName>
    <alternativeName>
        <fullName evidence="7">ppGpp synthetase RSH1</fullName>
    </alternativeName>
</protein>
<evidence type="ECO:0000256" key="2">
    <source>
        <dbReference type="ARBA" id="ARBA00013251"/>
    </source>
</evidence>
<dbReference type="SUPFAM" id="SSF81301">
    <property type="entry name" value="Nucleotidyltransferase"/>
    <property type="match status" value="1"/>
</dbReference>
<dbReference type="SUPFAM" id="SSF55021">
    <property type="entry name" value="ACT-like"/>
    <property type="match status" value="1"/>
</dbReference>
<dbReference type="InterPro" id="IPR045865">
    <property type="entry name" value="ACT-like_dom_sf"/>
</dbReference>
<dbReference type="FunFam" id="1.10.3210.10:FF:000001">
    <property type="entry name" value="GTP pyrophosphokinase RelA"/>
    <property type="match status" value="1"/>
</dbReference>
<keyword evidence="12" id="KW-1185">Reference proteome</keyword>
<dbReference type="STRING" id="3871.A0A1J7GM54"/>
<gene>
    <name evidence="11" type="ORF">TanjilG_14539</name>
</gene>
<dbReference type="SMART" id="SM00471">
    <property type="entry name" value="HDc"/>
    <property type="match status" value="1"/>
</dbReference>
<dbReference type="Gene3D" id="3.10.20.30">
    <property type="match status" value="1"/>
</dbReference>
<accession>A0A1J7GM54</accession>
<dbReference type="CDD" id="cd05399">
    <property type="entry name" value="NT_Rel-Spo_like"/>
    <property type="match status" value="1"/>
</dbReference>
<dbReference type="EC" id="2.7.6.5" evidence="2"/>
<dbReference type="Pfam" id="PF04607">
    <property type="entry name" value="RelA_SpoT"/>
    <property type="match status" value="1"/>
</dbReference>
<evidence type="ECO:0000256" key="8">
    <source>
        <dbReference type="SAM" id="MobiDB-lite"/>
    </source>
</evidence>
<dbReference type="EMBL" id="CM007376">
    <property type="protein sequence ID" value="OIV95385.1"/>
    <property type="molecule type" value="Genomic_DNA"/>
</dbReference>
<dbReference type="Pfam" id="PF13328">
    <property type="entry name" value="HD_4"/>
    <property type="match status" value="1"/>
</dbReference>
<evidence type="ECO:0000256" key="4">
    <source>
        <dbReference type="ARBA" id="ARBA00023134"/>
    </source>
</evidence>
<dbReference type="InterPro" id="IPR012676">
    <property type="entry name" value="TGS-like"/>
</dbReference>
<keyword evidence="4" id="KW-0342">GTP-binding</keyword>
<dbReference type="GO" id="GO:0015969">
    <property type="term" value="P:guanosine tetraphosphate metabolic process"/>
    <property type="evidence" value="ECO:0007669"/>
    <property type="project" value="InterPro"/>
</dbReference>
<dbReference type="InterPro" id="IPR007685">
    <property type="entry name" value="RelA_SpoT"/>
</dbReference>
<dbReference type="SUPFAM" id="SSF109604">
    <property type="entry name" value="HD-domain/PDEase-like"/>
    <property type="match status" value="1"/>
</dbReference>
<keyword evidence="4" id="KW-0547">Nucleotide-binding</keyword>
<evidence type="ECO:0000313" key="11">
    <source>
        <dbReference type="EMBL" id="OIV95385.1"/>
    </source>
</evidence>
<dbReference type="GO" id="GO:0008728">
    <property type="term" value="F:GTP diphosphokinase activity"/>
    <property type="evidence" value="ECO:0007669"/>
    <property type="project" value="UniProtKB-EC"/>
</dbReference>
<dbReference type="PROSITE" id="PS51880">
    <property type="entry name" value="TGS"/>
    <property type="match status" value="1"/>
</dbReference>
<comment type="similarity">
    <text evidence="1">Belongs to the RelA/SpoT family.</text>
</comment>
<reference evidence="11 12" key="1">
    <citation type="journal article" date="2017" name="Plant Biotechnol. J.">
        <title>A comprehensive draft genome sequence for lupin (Lupinus angustifolius), an emerging health food: insights into plant-microbe interactions and legume evolution.</title>
        <authorList>
            <person name="Hane J.K."/>
            <person name="Ming Y."/>
            <person name="Kamphuis L.G."/>
            <person name="Nelson M.N."/>
            <person name="Garg G."/>
            <person name="Atkins C.A."/>
            <person name="Bayer P.E."/>
            <person name="Bravo A."/>
            <person name="Bringans S."/>
            <person name="Cannon S."/>
            <person name="Edwards D."/>
            <person name="Foley R."/>
            <person name="Gao L.L."/>
            <person name="Harrison M.J."/>
            <person name="Huang W."/>
            <person name="Hurgobin B."/>
            <person name="Li S."/>
            <person name="Liu C.W."/>
            <person name="McGrath A."/>
            <person name="Morahan G."/>
            <person name="Murray J."/>
            <person name="Weller J."/>
            <person name="Jian J."/>
            <person name="Singh K.B."/>
        </authorList>
    </citation>
    <scope>NUCLEOTIDE SEQUENCE [LARGE SCALE GENOMIC DNA]</scope>
    <source>
        <strain evidence="12">cv. Tanjil</strain>
        <tissue evidence="11">Whole plant</tissue>
    </source>
</reference>
<evidence type="ECO:0000256" key="5">
    <source>
        <dbReference type="ARBA" id="ARBA00070102"/>
    </source>
</evidence>
<dbReference type="Gene3D" id="1.10.3210.10">
    <property type="entry name" value="Hypothetical protein af1432"/>
    <property type="match status" value="1"/>
</dbReference>
<dbReference type="InterPro" id="IPR003607">
    <property type="entry name" value="HD/PDEase_dom"/>
</dbReference>
<dbReference type="OMA" id="NIREWQE"/>
<dbReference type="SMART" id="SM00954">
    <property type="entry name" value="RelA_SpoT"/>
    <property type="match status" value="1"/>
</dbReference>
<dbReference type="PANTHER" id="PTHR43061">
    <property type="entry name" value="GTP DIPHOSPHOKINASE RSH1, CHLOROPLASTIC-RELATED"/>
    <property type="match status" value="1"/>
</dbReference>
<dbReference type="InterPro" id="IPR012675">
    <property type="entry name" value="Beta-grasp_dom_sf"/>
</dbReference>
<dbReference type="GO" id="GO:0005525">
    <property type="term" value="F:GTP binding"/>
    <property type="evidence" value="ECO:0007669"/>
    <property type="project" value="UniProtKB-KW"/>
</dbReference>
<keyword evidence="3" id="KW-0346">Stress response</keyword>
<organism evidence="11 12">
    <name type="scientific">Lupinus angustifolius</name>
    <name type="common">Narrow-leaved blue lupine</name>
    <dbReference type="NCBI Taxonomy" id="3871"/>
    <lineage>
        <taxon>Eukaryota</taxon>
        <taxon>Viridiplantae</taxon>
        <taxon>Streptophyta</taxon>
        <taxon>Embryophyta</taxon>
        <taxon>Tracheophyta</taxon>
        <taxon>Spermatophyta</taxon>
        <taxon>Magnoliopsida</taxon>
        <taxon>eudicotyledons</taxon>
        <taxon>Gunneridae</taxon>
        <taxon>Pentapetalae</taxon>
        <taxon>rosids</taxon>
        <taxon>fabids</taxon>
        <taxon>Fabales</taxon>
        <taxon>Fabaceae</taxon>
        <taxon>Papilionoideae</taxon>
        <taxon>50 kb inversion clade</taxon>
        <taxon>genistoids sensu lato</taxon>
        <taxon>core genistoids</taxon>
        <taxon>Genisteae</taxon>
        <taxon>Lupinus</taxon>
    </lineage>
</organism>
<feature type="compositionally biased region" description="Acidic residues" evidence="8">
    <location>
        <begin position="643"/>
        <end position="655"/>
    </location>
</feature>
<sequence length="845" mass="95004">MAFAPSMSVSLECVNVCKLWRGDGSGRYDCSLLSCAWKVPRVLTGFLASTAHPDQHSSLLNGRNRRRNRYNFDCEAFSTLDSYPDEALNILLFEGLSRSSLSQVTGRRWQLCCLSAFSLEAANKVSPDSLWEDFKPVISYLSPKELELVHDALMLAFEAHDGQKRRSGEPFIFHPVEVACILGELELDWESIAAGLLHDTVEDTNVVTFERIEEEFGATVRHIVEGETKVSKLGKLKYKNDKDSVQDVKAEDLRQMFLAMTEEVCVIIVKLADRLHNMRTLSHMPPHKQVSGIDSNKELWLLFSILEKTKESIMALQLRKVRLALQWRHLQVFAPLAKLLGMYQIKAELENLSFMYTNAEDYAKVKRRVADLYKEHEKDLLEANKILVKKIEDDRLLDLLTIKAEVCAMCKEPYSVYKSVLKSKGSINEINQIAQLRIIIKPKPCIGVGPLCAPQQICYHVLGLVHGIWSPIPRSMKDYIATPKPNGYQSLQTIIGWLNAIREWQEEFVGNMSSREFVDTITRDLLCSRVFVLTPRGEIKNLPQGATVIDYAYMIHTEIGNKMVAAKVNGNLVSPSHLLANAEVVEIIMYNALSSKSAFQRHKQWLQHAKTRSARHKIMKFLREQAACSATDITTEAVNEFVSDSEGDSESEELSDVSGGSKPMRGKMFVNGVEISNADRGEVLLESKNGSVWTHKVNGKHNKHVQHESFGEGEILLQRNRRAKMIQVNTTRYKETLLGLESWQAHKIASWHNIEGHSIQWLCVVCIDRRGMIAEVTTALATAGVTICSCVAENDGGRGMAVVLFRVEGNLENLVSACSRVDLILGVLGWSTGCSWPSLMEDTIP</sequence>
<dbReference type="Pfam" id="PF02824">
    <property type="entry name" value="TGS"/>
    <property type="match status" value="1"/>
</dbReference>
<dbReference type="Gramene" id="OIV95385">
    <property type="protein sequence ID" value="OIV95385"/>
    <property type="gene ID" value="TanjilG_14539"/>
</dbReference>
<dbReference type="Proteomes" id="UP000188354">
    <property type="component" value="Chromosome LG16"/>
</dbReference>
<evidence type="ECO:0000259" key="10">
    <source>
        <dbReference type="PROSITE" id="PS51880"/>
    </source>
</evidence>
<dbReference type="InterPro" id="IPR004095">
    <property type="entry name" value="TGS"/>
</dbReference>
<dbReference type="InterPro" id="IPR033655">
    <property type="entry name" value="TGS_RelA/SpoT"/>
</dbReference>
<dbReference type="InterPro" id="IPR043519">
    <property type="entry name" value="NT_sf"/>
</dbReference>